<sequence>MLSSKMRINLLFIAVLIVALSAIVFPYKPVFAADPPVAAENLILSKQYYYASDSSPSDINRGATFEPGNAVYVRIGINVPSDPYKNIYELRDYRPNDAASVSEITSQTDAVSKCKIPSDARLISATNFVNNEDNYTSWFFNDRKISGGNGYLCYKYLISSQNNLPKNILYNGRLSAYSDENGTMITTLNTYSMIRGLNFIASANGVIQLDDPNNRQYPIDDKLLETVTKVGTDNPLILNSYVYDAGNGPKSRGGRLLNLPVSLTDSTGNIVVATDNSYLFYNPLYYLFGNLFGGSSNPGAKFDFGSRGSSISSGGNTDQNNRQNSNLILQDYKIDKNAVAYWDESNPNMNKEMDVRIKQLTGDSKPKEVCVLDYSDRNKLNNRDNILYLDNNNCQIIASNTAVKDSNFWPNGRVWYMKAAGDVMIGTKILKKGTIIVDFQNRGGTVYLDTKEGDFANGSILGLMVINGGSVEFTQGASEFRGILFVPEGKISFVEGGESMKIYGSLVANEIDFSPRKKENSYSIMVYSDSTVLNSAPPGFEFITTFLDQDR</sequence>
<gene>
    <name evidence="1" type="ORF">COT77_00780</name>
</gene>
<dbReference type="AlphaFoldDB" id="A0A2M6WXS0"/>
<evidence type="ECO:0000313" key="2">
    <source>
        <dbReference type="Proteomes" id="UP000228596"/>
    </source>
</evidence>
<organism evidence="1 2">
    <name type="scientific">Candidatus Berkelbacteria bacterium CG10_big_fil_rev_8_21_14_0_10_41_12</name>
    <dbReference type="NCBI Taxonomy" id="1974513"/>
    <lineage>
        <taxon>Bacteria</taxon>
        <taxon>Candidatus Berkelbacteria</taxon>
    </lineage>
</organism>
<dbReference type="Proteomes" id="UP000228596">
    <property type="component" value="Unassembled WGS sequence"/>
</dbReference>
<name>A0A2M6WXS0_9BACT</name>
<protein>
    <submittedName>
        <fullName evidence="1">Uncharacterized protein</fullName>
    </submittedName>
</protein>
<evidence type="ECO:0000313" key="1">
    <source>
        <dbReference type="EMBL" id="PIT97551.1"/>
    </source>
</evidence>
<dbReference type="EMBL" id="PEZV01000005">
    <property type="protein sequence ID" value="PIT97551.1"/>
    <property type="molecule type" value="Genomic_DNA"/>
</dbReference>
<comment type="caution">
    <text evidence="1">The sequence shown here is derived from an EMBL/GenBank/DDBJ whole genome shotgun (WGS) entry which is preliminary data.</text>
</comment>
<proteinExistence type="predicted"/>
<accession>A0A2M6WXS0</accession>
<reference evidence="2" key="1">
    <citation type="submission" date="2017-09" db="EMBL/GenBank/DDBJ databases">
        <title>Depth-based differentiation of microbial function through sediment-hosted aquifers and enrichment of novel symbionts in the deep terrestrial subsurface.</title>
        <authorList>
            <person name="Probst A.J."/>
            <person name="Ladd B."/>
            <person name="Jarett J.K."/>
            <person name="Geller-Mcgrath D.E."/>
            <person name="Sieber C.M.K."/>
            <person name="Emerson J.B."/>
            <person name="Anantharaman K."/>
            <person name="Thomas B.C."/>
            <person name="Malmstrom R."/>
            <person name="Stieglmeier M."/>
            <person name="Klingl A."/>
            <person name="Woyke T."/>
            <person name="Ryan C.M."/>
            <person name="Banfield J.F."/>
        </authorList>
    </citation>
    <scope>NUCLEOTIDE SEQUENCE [LARGE SCALE GENOMIC DNA]</scope>
</reference>